<dbReference type="InterPro" id="IPR036188">
    <property type="entry name" value="FAD/NAD-bd_sf"/>
</dbReference>
<dbReference type="InterPro" id="IPR023753">
    <property type="entry name" value="FAD/NAD-binding_dom"/>
</dbReference>
<feature type="domain" description="FAD/NAD(P)-binding" evidence="5">
    <location>
        <begin position="8"/>
        <end position="304"/>
    </location>
</feature>
<evidence type="ECO:0000313" key="8">
    <source>
        <dbReference type="Proteomes" id="UP000604117"/>
    </source>
</evidence>
<evidence type="ECO:0000256" key="3">
    <source>
        <dbReference type="ARBA" id="ARBA00022827"/>
    </source>
</evidence>
<gene>
    <name evidence="7" type="ORF">Asi02nite_34640</name>
</gene>
<evidence type="ECO:0000259" key="6">
    <source>
        <dbReference type="Pfam" id="PF14759"/>
    </source>
</evidence>
<dbReference type="RefSeq" id="WP_203714117.1">
    <property type="nucleotide sequence ID" value="NZ_BONE01000025.1"/>
</dbReference>
<proteinExistence type="predicted"/>
<keyword evidence="8" id="KW-1185">Reference proteome</keyword>
<dbReference type="Pfam" id="PF07992">
    <property type="entry name" value="Pyr_redox_2"/>
    <property type="match status" value="1"/>
</dbReference>
<dbReference type="InterPro" id="IPR028202">
    <property type="entry name" value="Reductase_C"/>
</dbReference>
<evidence type="ECO:0000256" key="4">
    <source>
        <dbReference type="ARBA" id="ARBA00023002"/>
    </source>
</evidence>
<dbReference type="PANTHER" id="PTHR43557:SF2">
    <property type="entry name" value="RIESKE DOMAIN-CONTAINING PROTEIN-RELATED"/>
    <property type="match status" value="1"/>
</dbReference>
<sequence length="419" mass="45646">MTTEPVFVIVGASLAGARAAETLRAEGFDGRVVLIGREPQLPYERPPLSKGYLLGKDERGKAFPHDQEWYDRQRIELRTGTVVTAVDPAAHTVTLDGGETLGYTKLLLATGSTPRTLDLPGGEGPRIHRLRTIEQSEALGATLRAGDPVVVIGAGWIGLEIAAAARTFGCDVTVVENDRAPLRHVLGDEVGTVFRALHEAHGVTFRFDTQVRELGGIGDRLTHAVLDDNTEVPASAVLIAVGITPEVELARDAGLRVDDGVVVDAALRTSDPDIYACGDVASAYHPLFHRHVRVEHWANALNGGPAAARSMLGQDVSYDRLPYFFTDQYDLGMELAGWFPRSGYDRVVFRGDPSIVEGKTPEFMVFWTRQRHVLAGMNVNIWDVQDDIQKLVRAGYSGQDVDLDRLADPSVPLDTLLAR</sequence>
<name>A0ABQ4CRN0_9ACTN</name>
<dbReference type="Pfam" id="PF14759">
    <property type="entry name" value="Reductase_C"/>
    <property type="match status" value="1"/>
</dbReference>
<evidence type="ECO:0000256" key="2">
    <source>
        <dbReference type="ARBA" id="ARBA00022630"/>
    </source>
</evidence>
<dbReference type="Gene3D" id="3.30.390.30">
    <property type="match status" value="1"/>
</dbReference>
<dbReference type="Gene3D" id="3.50.50.60">
    <property type="entry name" value="FAD/NAD(P)-binding domain"/>
    <property type="match status" value="2"/>
</dbReference>
<keyword evidence="3" id="KW-0274">FAD</keyword>
<feature type="domain" description="Reductase C-terminal" evidence="6">
    <location>
        <begin position="323"/>
        <end position="417"/>
    </location>
</feature>
<evidence type="ECO:0000313" key="7">
    <source>
        <dbReference type="EMBL" id="GIF73946.1"/>
    </source>
</evidence>
<organism evidence="7 8">
    <name type="scientific">Asanoa siamensis</name>
    <dbReference type="NCBI Taxonomy" id="926357"/>
    <lineage>
        <taxon>Bacteria</taxon>
        <taxon>Bacillati</taxon>
        <taxon>Actinomycetota</taxon>
        <taxon>Actinomycetes</taxon>
        <taxon>Micromonosporales</taxon>
        <taxon>Micromonosporaceae</taxon>
        <taxon>Asanoa</taxon>
    </lineage>
</organism>
<comment type="cofactor">
    <cofactor evidence="1">
        <name>FAD</name>
        <dbReference type="ChEBI" id="CHEBI:57692"/>
    </cofactor>
</comment>
<keyword evidence="4" id="KW-0560">Oxidoreductase</keyword>
<dbReference type="PRINTS" id="PR00411">
    <property type="entry name" value="PNDRDTASEI"/>
</dbReference>
<dbReference type="InterPro" id="IPR050446">
    <property type="entry name" value="FAD-oxidoreductase/Apoptosis"/>
</dbReference>
<dbReference type="Proteomes" id="UP000604117">
    <property type="component" value="Unassembled WGS sequence"/>
</dbReference>
<comment type="caution">
    <text evidence="7">The sequence shown here is derived from an EMBL/GenBank/DDBJ whole genome shotgun (WGS) entry which is preliminary data.</text>
</comment>
<reference evidence="7 8" key="1">
    <citation type="submission" date="2021-01" db="EMBL/GenBank/DDBJ databases">
        <title>Whole genome shotgun sequence of Asanoa siamensis NBRC 107932.</title>
        <authorList>
            <person name="Komaki H."/>
            <person name="Tamura T."/>
        </authorList>
    </citation>
    <scope>NUCLEOTIDE SEQUENCE [LARGE SCALE GENOMIC DNA]</scope>
    <source>
        <strain evidence="7 8">NBRC 107932</strain>
    </source>
</reference>
<evidence type="ECO:0000256" key="1">
    <source>
        <dbReference type="ARBA" id="ARBA00001974"/>
    </source>
</evidence>
<dbReference type="EMBL" id="BONE01000025">
    <property type="protein sequence ID" value="GIF73946.1"/>
    <property type="molecule type" value="Genomic_DNA"/>
</dbReference>
<accession>A0ABQ4CRN0</accession>
<dbReference type="SUPFAM" id="SSF51905">
    <property type="entry name" value="FAD/NAD(P)-binding domain"/>
    <property type="match status" value="2"/>
</dbReference>
<keyword evidence="2" id="KW-0285">Flavoprotein</keyword>
<dbReference type="SUPFAM" id="SSF55424">
    <property type="entry name" value="FAD/NAD-linked reductases, dimerisation (C-terminal) domain"/>
    <property type="match status" value="1"/>
</dbReference>
<dbReference type="PANTHER" id="PTHR43557">
    <property type="entry name" value="APOPTOSIS-INDUCING FACTOR 1"/>
    <property type="match status" value="1"/>
</dbReference>
<dbReference type="PRINTS" id="PR00368">
    <property type="entry name" value="FADPNR"/>
</dbReference>
<evidence type="ECO:0000259" key="5">
    <source>
        <dbReference type="Pfam" id="PF07992"/>
    </source>
</evidence>
<dbReference type="InterPro" id="IPR016156">
    <property type="entry name" value="FAD/NAD-linked_Rdtase_dimer_sf"/>
</dbReference>
<protein>
    <submittedName>
        <fullName evidence="7">Ferredoxin</fullName>
    </submittedName>
</protein>